<keyword evidence="3" id="KW-1185">Reference proteome</keyword>
<dbReference type="AlphaFoldDB" id="A0AAV0EQC1"/>
<feature type="region of interest" description="Disordered" evidence="1">
    <location>
        <begin position="1"/>
        <end position="28"/>
    </location>
</feature>
<evidence type="ECO:0000313" key="2">
    <source>
        <dbReference type="EMBL" id="CAH9125305.1"/>
    </source>
</evidence>
<protein>
    <submittedName>
        <fullName evidence="2">Uncharacterized protein</fullName>
    </submittedName>
</protein>
<evidence type="ECO:0000256" key="1">
    <source>
        <dbReference type="SAM" id="MobiDB-lite"/>
    </source>
</evidence>
<organism evidence="2 3">
    <name type="scientific">Cuscuta epithymum</name>
    <dbReference type="NCBI Taxonomy" id="186058"/>
    <lineage>
        <taxon>Eukaryota</taxon>
        <taxon>Viridiplantae</taxon>
        <taxon>Streptophyta</taxon>
        <taxon>Embryophyta</taxon>
        <taxon>Tracheophyta</taxon>
        <taxon>Spermatophyta</taxon>
        <taxon>Magnoliopsida</taxon>
        <taxon>eudicotyledons</taxon>
        <taxon>Gunneridae</taxon>
        <taxon>Pentapetalae</taxon>
        <taxon>asterids</taxon>
        <taxon>lamiids</taxon>
        <taxon>Solanales</taxon>
        <taxon>Convolvulaceae</taxon>
        <taxon>Cuscuteae</taxon>
        <taxon>Cuscuta</taxon>
        <taxon>Cuscuta subgen. Cuscuta</taxon>
    </lineage>
</organism>
<feature type="compositionally biased region" description="Basic and acidic residues" evidence="1">
    <location>
        <begin position="10"/>
        <end position="27"/>
    </location>
</feature>
<proteinExistence type="predicted"/>
<sequence length="389" mass="44408">MYNRLSGNRHNSERRRMNPAAGREKAKVWRRKVDRPEKTLFLLSTNHLFVIENIENGIESNCSVTELPNRSMGMLELESKIFLVGGENKNQFGWNTHFDDAFPREICEVKQHSDSVSIVPSTIMPKMNEGKLHAIVQKFGSKIFVLHRGPILKLDELTRRYSTSVFECFDSAFPENGWVVKSGIPFYEGVYPQGRYVVHGFFLIGEKLYLNVSWKGYRYYVFDFKTEEWSKDDCFFVGKHRCPGRPKRAVSAPGLDDDTYIIFGFHNVYFPEVRATLFTQGKGCSCYQDVDGNRIFNLQGLGGDTMGCDFVEIGNGDYFGLLTAREFKTGDYYLLVSTFSVKVLAARVPPIESLDKPIKMTFLSIKCKNQQKFNITAVNFCYIAGAACL</sequence>
<reference evidence="2" key="1">
    <citation type="submission" date="2022-07" db="EMBL/GenBank/DDBJ databases">
        <authorList>
            <person name="Macas J."/>
            <person name="Novak P."/>
            <person name="Neumann P."/>
        </authorList>
    </citation>
    <scope>NUCLEOTIDE SEQUENCE</scope>
</reference>
<name>A0AAV0EQC1_9ASTE</name>
<dbReference type="Proteomes" id="UP001152523">
    <property type="component" value="Unassembled WGS sequence"/>
</dbReference>
<evidence type="ECO:0000313" key="3">
    <source>
        <dbReference type="Proteomes" id="UP001152523"/>
    </source>
</evidence>
<dbReference type="EMBL" id="CAMAPF010000936">
    <property type="protein sequence ID" value="CAH9125305.1"/>
    <property type="molecule type" value="Genomic_DNA"/>
</dbReference>
<gene>
    <name evidence="2" type="ORF">CEPIT_LOCUS26657</name>
</gene>
<comment type="caution">
    <text evidence="2">The sequence shown here is derived from an EMBL/GenBank/DDBJ whole genome shotgun (WGS) entry which is preliminary data.</text>
</comment>
<accession>A0AAV0EQC1</accession>